<organism evidence="2 3">
    <name type="scientific">Oleiharenicola lentus</name>
    <dbReference type="NCBI Taxonomy" id="2508720"/>
    <lineage>
        <taxon>Bacteria</taxon>
        <taxon>Pseudomonadati</taxon>
        <taxon>Verrucomicrobiota</taxon>
        <taxon>Opitutia</taxon>
        <taxon>Opitutales</taxon>
        <taxon>Opitutaceae</taxon>
        <taxon>Oleiharenicola</taxon>
    </lineage>
</organism>
<feature type="domain" description="YdhG-like" evidence="1">
    <location>
        <begin position="25"/>
        <end position="115"/>
    </location>
</feature>
<protein>
    <submittedName>
        <fullName evidence="2">DUF1801 domain-containing protein</fullName>
    </submittedName>
</protein>
<dbReference type="SUPFAM" id="SSF159888">
    <property type="entry name" value="YdhG-like"/>
    <property type="match status" value="1"/>
</dbReference>
<keyword evidence="3" id="KW-1185">Reference proteome</keyword>
<dbReference type="OrthoDB" id="192368at2"/>
<dbReference type="EMBL" id="SDHX01000001">
    <property type="protein sequence ID" value="RXK55348.1"/>
    <property type="molecule type" value="Genomic_DNA"/>
</dbReference>
<gene>
    <name evidence="2" type="ORF">ESB00_05475</name>
</gene>
<comment type="caution">
    <text evidence="2">The sequence shown here is derived from an EMBL/GenBank/DDBJ whole genome shotgun (WGS) entry which is preliminary data.</text>
</comment>
<proteinExistence type="predicted"/>
<sequence>MKTKPASNPSAITQYTQAQTPILAAVCETLRGEIEATLPSATSKVWHAIPVWFVGDIPVVGYKATAKQVTLLFWNGQALGAPELKPAGKFKAAQIQFTDVTQIPLQKLRRWLKQAGKDLWDYRELRPKTTQGRAARC</sequence>
<evidence type="ECO:0000313" key="2">
    <source>
        <dbReference type="EMBL" id="RXK55348.1"/>
    </source>
</evidence>
<evidence type="ECO:0000313" key="3">
    <source>
        <dbReference type="Proteomes" id="UP000290218"/>
    </source>
</evidence>
<reference evidence="2 3" key="1">
    <citation type="submission" date="2019-01" db="EMBL/GenBank/DDBJ databases">
        <title>Lacunisphaera sp. strain TWA-58.</title>
        <authorList>
            <person name="Chen W.-M."/>
        </authorList>
    </citation>
    <scope>NUCLEOTIDE SEQUENCE [LARGE SCALE GENOMIC DNA]</scope>
    <source>
        <strain evidence="2 3">TWA-58</strain>
    </source>
</reference>
<dbReference type="RefSeq" id="WP_129046713.1">
    <property type="nucleotide sequence ID" value="NZ_SDHX01000001.1"/>
</dbReference>
<evidence type="ECO:0000259" key="1">
    <source>
        <dbReference type="Pfam" id="PF08818"/>
    </source>
</evidence>
<name>A0A4Q1C8V3_9BACT</name>
<dbReference type="Proteomes" id="UP000290218">
    <property type="component" value="Unassembled WGS sequence"/>
</dbReference>
<dbReference type="Pfam" id="PF08818">
    <property type="entry name" value="DUF1801"/>
    <property type="match status" value="1"/>
</dbReference>
<dbReference type="Gene3D" id="3.90.1150.200">
    <property type="match status" value="1"/>
</dbReference>
<dbReference type="AlphaFoldDB" id="A0A4Q1C8V3"/>
<accession>A0A4Q1C8V3</accession>
<dbReference type="InterPro" id="IPR014922">
    <property type="entry name" value="YdhG-like"/>
</dbReference>